<feature type="transmembrane region" description="Helical" evidence="7">
    <location>
        <begin position="35"/>
        <end position="52"/>
    </location>
</feature>
<dbReference type="PANTHER" id="PTHR43652:SF2">
    <property type="entry name" value="BASIC AMINO ACID ANTIPORTER YFCC-RELATED"/>
    <property type="match status" value="1"/>
</dbReference>
<reference evidence="9" key="1">
    <citation type="journal article" date="2015" name="Proc. Natl. Acad. Sci. U.S.A.">
        <title>Networks of energetic and metabolic interactions define dynamics in microbial communities.</title>
        <authorList>
            <person name="Embree M."/>
            <person name="Liu J.K."/>
            <person name="Al-Bassam M.M."/>
            <person name="Zengler K."/>
        </authorList>
    </citation>
    <scope>NUCLEOTIDE SEQUENCE</scope>
</reference>
<dbReference type="Gene3D" id="3.30.70.1450">
    <property type="entry name" value="Regulator of K+ conductance, C-terminal domain"/>
    <property type="match status" value="2"/>
</dbReference>
<dbReference type="Pfam" id="PF02080">
    <property type="entry name" value="TrkA_C"/>
    <property type="match status" value="2"/>
</dbReference>
<feature type="transmembrane region" description="Helical" evidence="7">
    <location>
        <begin position="406"/>
        <end position="423"/>
    </location>
</feature>
<feature type="transmembrane region" description="Helical" evidence="7">
    <location>
        <begin position="429"/>
        <end position="446"/>
    </location>
</feature>
<keyword evidence="5 7" id="KW-1133">Transmembrane helix</keyword>
<dbReference type="InterPro" id="IPR051679">
    <property type="entry name" value="DASS-Related_Transporters"/>
</dbReference>
<evidence type="ECO:0000256" key="3">
    <source>
        <dbReference type="ARBA" id="ARBA00022692"/>
    </source>
</evidence>
<dbReference type="EMBL" id="LNQE01001531">
    <property type="protein sequence ID" value="KUG15795.1"/>
    <property type="molecule type" value="Genomic_DNA"/>
</dbReference>
<dbReference type="Pfam" id="PF03600">
    <property type="entry name" value="CitMHS"/>
    <property type="match status" value="1"/>
</dbReference>
<dbReference type="InterPro" id="IPR004680">
    <property type="entry name" value="Cit_transptr-like_dom"/>
</dbReference>
<dbReference type="PROSITE" id="PS51202">
    <property type="entry name" value="RCK_C"/>
    <property type="match status" value="2"/>
</dbReference>
<evidence type="ECO:0000313" key="9">
    <source>
        <dbReference type="EMBL" id="KUG15795.1"/>
    </source>
</evidence>
<feature type="transmembrane region" description="Helical" evidence="7">
    <location>
        <begin position="98"/>
        <end position="125"/>
    </location>
</feature>
<feature type="transmembrane region" description="Helical" evidence="7">
    <location>
        <begin position="538"/>
        <end position="555"/>
    </location>
</feature>
<evidence type="ECO:0000256" key="1">
    <source>
        <dbReference type="ARBA" id="ARBA00004141"/>
    </source>
</evidence>
<dbReference type="SUPFAM" id="SSF116726">
    <property type="entry name" value="TrkA C-terminal domain-like"/>
    <property type="match status" value="2"/>
</dbReference>
<dbReference type="InterPro" id="IPR006037">
    <property type="entry name" value="RCK_C"/>
</dbReference>
<dbReference type="PANTHER" id="PTHR43652">
    <property type="entry name" value="BASIC AMINO ACID ANTIPORTER YFCC-RELATED"/>
    <property type="match status" value="1"/>
</dbReference>
<feature type="domain" description="RCK C-terminal" evidence="8">
    <location>
        <begin position="306"/>
        <end position="391"/>
    </location>
</feature>
<feature type="transmembrane region" description="Helical" evidence="7">
    <location>
        <begin position="12"/>
        <end position="29"/>
    </location>
</feature>
<evidence type="ECO:0000256" key="5">
    <source>
        <dbReference type="ARBA" id="ARBA00022989"/>
    </source>
</evidence>
<feature type="transmembrane region" description="Helical" evidence="7">
    <location>
        <begin position="483"/>
        <end position="507"/>
    </location>
</feature>
<evidence type="ECO:0000256" key="7">
    <source>
        <dbReference type="SAM" id="Phobius"/>
    </source>
</evidence>
<dbReference type="GO" id="GO:0006813">
    <property type="term" value="P:potassium ion transport"/>
    <property type="evidence" value="ECO:0007669"/>
    <property type="project" value="InterPro"/>
</dbReference>
<keyword evidence="4" id="KW-0677">Repeat</keyword>
<organism evidence="9">
    <name type="scientific">hydrocarbon metagenome</name>
    <dbReference type="NCBI Taxonomy" id="938273"/>
    <lineage>
        <taxon>unclassified sequences</taxon>
        <taxon>metagenomes</taxon>
        <taxon>ecological metagenomes</taxon>
    </lineage>
</organism>
<dbReference type="GO" id="GO:0005886">
    <property type="term" value="C:plasma membrane"/>
    <property type="evidence" value="ECO:0007669"/>
    <property type="project" value="TreeGrafter"/>
</dbReference>
<sequence length="598" mass="64027">MIPGMTPVTPDQAIVFVTLIIALVLFVHGRLRYDIVALIALFIVTITGVVPWNEAFLGFANPAVITVAAVLVISRGLQNAGLVELITRWLSRVGERPTAQVSALTGLVIALSAFMNNVGALALLMPVSIKMALKNNVPSSRLLLPLAFGSCLGGLITLISTPPNIIIATYRAEYSGEPFTMFDFTPVGLGVALAGFLFISLIGWHLVPKRKGPASREELFEVKGYLTEVRVTGESTFAGKSLQHIEETTEADVTIVQIVRGEFTRPAPYRYETLKPGDVLIVRADADDLKAFLDESGFVLEEDVEVSSEELGSGDVTLMEATVRPDSPVVGRTVREINLRYYFGVNLLAVARQGERLRERLHRIRLQPGDVLLLQGTTGTLLEAMKTLGCLPLAERGLKIGEPRRIALSVGIFGFAIAIAALGIVPVQIIFPVAAVAMVLMALVPLREIYESIDWPVIVLLGALIPVGQALETTGGAQLITDALLGFQGHLSVVALLVIMLVATMFLSDLINNAACAVLMAPIALSLAVGLGVSADPFLMAVAVGASCAFLTPIGHQSNALIMGPAGLRFGDYWRMGLPLEVIIVVVAVPLILHFWPL</sequence>
<dbReference type="AlphaFoldDB" id="A0A0W8F5V8"/>
<comment type="subcellular location">
    <subcellularLocation>
        <location evidence="1">Membrane</location>
        <topology evidence="1">Multi-pass membrane protein</topology>
    </subcellularLocation>
</comment>
<feature type="domain" description="RCK C-terminal" evidence="8">
    <location>
        <begin position="214"/>
        <end position="298"/>
    </location>
</feature>
<keyword evidence="3 7" id="KW-0812">Transmembrane</keyword>
<feature type="transmembrane region" description="Helical" evidence="7">
    <location>
        <begin position="514"/>
        <end position="532"/>
    </location>
</feature>
<feature type="transmembrane region" description="Helical" evidence="7">
    <location>
        <begin position="146"/>
        <end position="167"/>
    </location>
</feature>
<feature type="transmembrane region" description="Helical" evidence="7">
    <location>
        <begin position="576"/>
        <end position="596"/>
    </location>
</feature>
<proteinExistence type="predicted"/>
<evidence type="ECO:0000256" key="4">
    <source>
        <dbReference type="ARBA" id="ARBA00022737"/>
    </source>
</evidence>
<feature type="transmembrane region" description="Helical" evidence="7">
    <location>
        <begin position="187"/>
        <end position="207"/>
    </location>
</feature>
<name>A0A0W8F5V8_9ZZZZ</name>
<feature type="transmembrane region" description="Helical" evidence="7">
    <location>
        <begin position="453"/>
        <end position="471"/>
    </location>
</feature>
<gene>
    <name evidence="9" type="ORF">ASZ90_014548</name>
</gene>
<dbReference type="GO" id="GO:0008324">
    <property type="term" value="F:monoatomic cation transmembrane transporter activity"/>
    <property type="evidence" value="ECO:0007669"/>
    <property type="project" value="InterPro"/>
</dbReference>
<comment type="caution">
    <text evidence="9">The sequence shown here is derived from an EMBL/GenBank/DDBJ whole genome shotgun (WGS) entry which is preliminary data.</text>
</comment>
<evidence type="ECO:0000256" key="2">
    <source>
        <dbReference type="ARBA" id="ARBA00022448"/>
    </source>
</evidence>
<keyword evidence="6 7" id="KW-0472">Membrane</keyword>
<evidence type="ECO:0000259" key="8">
    <source>
        <dbReference type="PROSITE" id="PS51202"/>
    </source>
</evidence>
<evidence type="ECO:0000256" key="6">
    <source>
        <dbReference type="ARBA" id="ARBA00023136"/>
    </source>
</evidence>
<keyword evidence="2" id="KW-0813">Transport</keyword>
<protein>
    <submittedName>
        <fullName evidence="9">Putative transporter</fullName>
    </submittedName>
</protein>
<dbReference type="InterPro" id="IPR036721">
    <property type="entry name" value="RCK_C_sf"/>
</dbReference>
<accession>A0A0W8F5V8</accession>